<organism evidence="1 2">
    <name type="scientific">Richelia intracellularis HH01</name>
    <dbReference type="NCBI Taxonomy" id="1165094"/>
    <lineage>
        <taxon>Bacteria</taxon>
        <taxon>Bacillati</taxon>
        <taxon>Cyanobacteriota</taxon>
        <taxon>Cyanophyceae</taxon>
        <taxon>Nostocales</taxon>
        <taxon>Nostocaceae</taxon>
        <taxon>Richelia</taxon>
    </lineage>
</organism>
<accession>M1X2E2</accession>
<sequence>MENKIYINPNVIRHKALFYIKNCRASHQKLFLGLPYLKPETFYFA</sequence>
<dbReference type="Proteomes" id="UP000053051">
    <property type="component" value="Unassembled WGS sequence"/>
</dbReference>
<evidence type="ECO:0000313" key="1">
    <source>
        <dbReference type="EMBL" id="CCH66670.1"/>
    </source>
</evidence>
<evidence type="ECO:0000313" key="2">
    <source>
        <dbReference type="Proteomes" id="UP000053051"/>
    </source>
</evidence>
<dbReference type="EMBL" id="CAIY01000027">
    <property type="protein sequence ID" value="CCH66670.1"/>
    <property type="molecule type" value="Genomic_DNA"/>
</dbReference>
<reference evidence="2" key="2">
    <citation type="submission" date="2016-01" db="EMBL/GenBank/DDBJ databases">
        <title>Diatom-associated endosymboitic cyanobacterium lacks core nitrogen metabolism enzymes.</title>
        <authorList>
            <person name="Hilton J.A."/>
            <person name="Foster R.A."/>
            <person name="Tripp H.J."/>
            <person name="Carter B.J."/>
            <person name="Zehr J.P."/>
            <person name="Villareal T.A."/>
        </authorList>
    </citation>
    <scope>NUCLEOTIDE SEQUENCE [LARGE SCALE GENOMIC DNA]</scope>
    <source>
        <strain evidence="2">HH01</strain>
    </source>
</reference>
<keyword evidence="2" id="KW-1185">Reference proteome</keyword>
<reference evidence="1 2" key="1">
    <citation type="submission" date="2012-05" db="EMBL/GenBank/DDBJ databases">
        <authorList>
            <person name="Hilton J."/>
        </authorList>
    </citation>
    <scope>NUCLEOTIDE SEQUENCE [LARGE SCALE GENOMIC DNA]</scope>
    <source>
        <strain evidence="1 2">HH01</strain>
    </source>
</reference>
<comment type="caution">
    <text evidence="1">The sequence shown here is derived from an EMBL/GenBank/DDBJ whole genome shotgun (WGS) entry which is preliminary data.</text>
</comment>
<proteinExistence type="predicted"/>
<gene>
    <name evidence="1" type="ORF">RINTHH_5150</name>
</gene>
<protein>
    <submittedName>
        <fullName evidence="1">Uncharacterized protein</fullName>
    </submittedName>
</protein>
<name>M1X2E2_9NOST</name>
<dbReference type="AlphaFoldDB" id="M1X2E2"/>